<dbReference type="EMBL" id="JAOPGA020000966">
    <property type="protein sequence ID" value="KAL0483522.1"/>
    <property type="molecule type" value="Genomic_DNA"/>
</dbReference>
<dbReference type="Proteomes" id="UP001431209">
    <property type="component" value="Unassembled WGS sequence"/>
</dbReference>
<evidence type="ECO:0000313" key="3">
    <source>
        <dbReference type="EMBL" id="KAL0483522.1"/>
    </source>
</evidence>
<accession>A0AAW2Z2M8</accession>
<dbReference type="CDD" id="cd05402">
    <property type="entry name" value="NT_PAP_TUTase"/>
    <property type="match status" value="1"/>
</dbReference>
<dbReference type="InterPro" id="IPR054708">
    <property type="entry name" value="MTPAP-like_central"/>
</dbReference>
<dbReference type="Gene3D" id="1.10.1410.10">
    <property type="match status" value="1"/>
</dbReference>
<keyword evidence="4" id="KW-1185">Reference proteome</keyword>
<dbReference type="GO" id="GO:1990817">
    <property type="term" value="F:poly(A) RNA polymerase activity"/>
    <property type="evidence" value="ECO:0007669"/>
    <property type="project" value="InterPro"/>
</dbReference>
<proteinExistence type="predicted"/>
<feature type="compositionally biased region" description="Basic residues" evidence="1">
    <location>
        <begin position="380"/>
        <end position="392"/>
    </location>
</feature>
<reference evidence="3 4" key="1">
    <citation type="submission" date="2024-03" db="EMBL/GenBank/DDBJ databases">
        <title>The Acrasis kona genome and developmental transcriptomes reveal deep origins of eukaryotic multicellular pathways.</title>
        <authorList>
            <person name="Sheikh S."/>
            <person name="Fu C.-J."/>
            <person name="Brown M.W."/>
            <person name="Baldauf S.L."/>
        </authorList>
    </citation>
    <scope>NUCLEOTIDE SEQUENCE [LARGE SCALE GENOMIC DNA]</scope>
    <source>
        <strain evidence="3 4">ATCC MYA-3509</strain>
    </source>
</reference>
<organism evidence="3 4">
    <name type="scientific">Acrasis kona</name>
    <dbReference type="NCBI Taxonomy" id="1008807"/>
    <lineage>
        <taxon>Eukaryota</taxon>
        <taxon>Discoba</taxon>
        <taxon>Heterolobosea</taxon>
        <taxon>Tetramitia</taxon>
        <taxon>Eutetramitia</taxon>
        <taxon>Acrasidae</taxon>
        <taxon>Acrasis</taxon>
    </lineage>
</organism>
<dbReference type="InterPro" id="IPR043519">
    <property type="entry name" value="NT_sf"/>
</dbReference>
<dbReference type="SUPFAM" id="SSF81631">
    <property type="entry name" value="PAP/OAS1 substrate-binding domain"/>
    <property type="match status" value="1"/>
</dbReference>
<evidence type="ECO:0000313" key="4">
    <source>
        <dbReference type="Proteomes" id="UP001431209"/>
    </source>
</evidence>
<sequence>MSLCEKGVAPWQKKNYLKSYSTIEATINSEANDLYDFLKELSESRSSRKSTIKRLEELCKSRESVALPYGSFETELMLPLSDIDITVVSENSTPARTRKTMLKLLRTSGMFSILSVITNSRCPLIRAVEIATGQKIDITFENSSYRETLDLIKYNAEKYPLFRPVVLLIKFFLKQRGINDASNGGLSSFAISLLTISMFQHENLKQNCLGNSLLCFFKLYGIDFDHISNGIDIRDGGKRVQIKEFIFDEKKMKGYFSSKERKNTSVPLIINPMDGDLNVSKGTTKFYIARQFFKAAYLKLIRIKIPGDGSILKHIFFTSSPDINKQLIDKKKSKKRDKRPEKRNYERRNKQEEELEQTPQKHSRKRSRQDESDSDDEHTKTKRARILNKSRG</sequence>
<protein>
    <submittedName>
        <fullName evidence="3">Non-canonical poly(A) RNA polymerase</fullName>
    </submittedName>
</protein>
<dbReference type="Pfam" id="PF22600">
    <property type="entry name" value="MTPAP-like_central"/>
    <property type="match status" value="1"/>
</dbReference>
<dbReference type="InterPro" id="IPR045862">
    <property type="entry name" value="Trf4-like"/>
</dbReference>
<name>A0AAW2Z2M8_9EUKA</name>
<dbReference type="AlphaFoldDB" id="A0AAW2Z2M8"/>
<dbReference type="Gene3D" id="3.30.460.10">
    <property type="entry name" value="Beta Polymerase, domain 2"/>
    <property type="match status" value="1"/>
</dbReference>
<dbReference type="GO" id="GO:0031123">
    <property type="term" value="P:RNA 3'-end processing"/>
    <property type="evidence" value="ECO:0007669"/>
    <property type="project" value="TreeGrafter"/>
</dbReference>
<dbReference type="PANTHER" id="PTHR23092:SF15">
    <property type="entry name" value="INACTIVE NON-CANONICAL POLY(A) RNA POLYMERASE PROTEIN TRF4-2-RELATED"/>
    <property type="match status" value="1"/>
</dbReference>
<dbReference type="PANTHER" id="PTHR23092">
    <property type="entry name" value="POLY(A) RNA POLYMERASE"/>
    <property type="match status" value="1"/>
</dbReference>
<feature type="region of interest" description="Disordered" evidence="1">
    <location>
        <begin position="327"/>
        <end position="392"/>
    </location>
</feature>
<evidence type="ECO:0000256" key="1">
    <source>
        <dbReference type="SAM" id="MobiDB-lite"/>
    </source>
</evidence>
<feature type="compositionally biased region" description="Basic and acidic residues" evidence="1">
    <location>
        <begin position="338"/>
        <end position="352"/>
    </location>
</feature>
<dbReference type="GO" id="GO:0005730">
    <property type="term" value="C:nucleolus"/>
    <property type="evidence" value="ECO:0007669"/>
    <property type="project" value="TreeGrafter"/>
</dbReference>
<dbReference type="GO" id="GO:0005739">
    <property type="term" value="C:mitochondrion"/>
    <property type="evidence" value="ECO:0007669"/>
    <property type="project" value="UniProtKB-ARBA"/>
</dbReference>
<comment type="caution">
    <text evidence="3">The sequence shown here is derived from an EMBL/GenBank/DDBJ whole genome shotgun (WGS) entry which is preliminary data.</text>
</comment>
<gene>
    <name evidence="3" type="ORF">AKO1_014511</name>
</gene>
<feature type="domain" description="Poly(A) RNA polymerase mitochondrial-like central palm" evidence="2">
    <location>
        <begin position="27"/>
        <end position="144"/>
    </location>
</feature>
<dbReference type="GO" id="GO:0043634">
    <property type="term" value="P:polyadenylation-dependent ncRNA catabolic process"/>
    <property type="evidence" value="ECO:0007669"/>
    <property type="project" value="TreeGrafter"/>
</dbReference>
<dbReference type="SUPFAM" id="SSF81301">
    <property type="entry name" value="Nucleotidyltransferase"/>
    <property type="match status" value="1"/>
</dbReference>
<dbReference type="GO" id="GO:0003729">
    <property type="term" value="F:mRNA binding"/>
    <property type="evidence" value="ECO:0007669"/>
    <property type="project" value="TreeGrafter"/>
</dbReference>
<dbReference type="GO" id="GO:0031499">
    <property type="term" value="C:TRAMP complex"/>
    <property type="evidence" value="ECO:0007669"/>
    <property type="project" value="TreeGrafter"/>
</dbReference>
<evidence type="ECO:0000259" key="2">
    <source>
        <dbReference type="Pfam" id="PF22600"/>
    </source>
</evidence>